<accession>A0A9W8ALC5</accession>
<proteinExistence type="predicted"/>
<feature type="domain" description="RSE1/DDB1/CPSF1 C-terminal" evidence="1">
    <location>
        <begin position="10"/>
        <end position="89"/>
    </location>
</feature>
<dbReference type="PANTHER" id="PTHR10644">
    <property type="entry name" value="DNA REPAIR/RNA PROCESSING CPSF FAMILY"/>
    <property type="match status" value="1"/>
</dbReference>
<dbReference type="GO" id="GO:0005634">
    <property type="term" value="C:nucleus"/>
    <property type="evidence" value="ECO:0007669"/>
    <property type="project" value="InterPro"/>
</dbReference>
<comment type="caution">
    <text evidence="2">The sequence shown here is derived from an EMBL/GenBank/DDBJ whole genome shotgun (WGS) entry which is preliminary data.</text>
</comment>
<dbReference type="Proteomes" id="UP001150925">
    <property type="component" value="Unassembled WGS sequence"/>
</dbReference>
<organism evidence="2 3">
    <name type="scientific">Dispira parvispora</name>
    <dbReference type="NCBI Taxonomy" id="1520584"/>
    <lineage>
        <taxon>Eukaryota</taxon>
        <taxon>Fungi</taxon>
        <taxon>Fungi incertae sedis</taxon>
        <taxon>Zoopagomycota</taxon>
        <taxon>Kickxellomycotina</taxon>
        <taxon>Dimargaritomycetes</taxon>
        <taxon>Dimargaritales</taxon>
        <taxon>Dimargaritaceae</taxon>
        <taxon>Dispira</taxon>
    </lineage>
</organism>
<evidence type="ECO:0000313" key="3">
    <source>
        <dbReference type="Proteomes" id="UP001150925"/>
    </source>
</evidence>
<sequence length="125" mass="14034">MHTSPLPQPRSSQKQLCVGVTDNGMLFAVSSVPEIAFKRLQRLYLQLVNTVPHVAGLNPRAYRLLPANQRLDQNPAKGVLDTTLIQIYLNQLPLGRRRELIHQIGTTLERVTMDLGTVSGELDYF</sequence>
<dbReference type="InterPro" id="IPR004871">
    <property type="entry name" value="RSE1/DDB1/CPSF1_C"/>
</dbReference>
<evidence type="ECO:0000259" key="1">
    <source>
        <dbReference type="Pfam" id="PF03178"/>
    </source>
</evidence>
<dbReference type="GO" id="GO:0003676">
    <property type="term" value="F:nucleic acid binding"/>
    <property type="evidence" value="ECO:0007669"/>
    <property type="project" value="InterPro"/>
</dbReference>
<keyword evidence="3" id="KW-1185">Reference proteome</keyword>
<name>A0A9W8ALC5_9FUNG</name>
<dbReference type="InterPro" id="IPR050358">
    <property type="entry name" value="RSE1/DDB1/CFT1"/>
</dbReference>
<dbReference type="Pfam" id="PF03178">
    <property type="entry name" value="CPSF_A"/>
    <property type="match status" value="1"/>
</dbReference>
<dbReference type="AlphaFoldDB" id="A0A9W8ALC5"/>
<dbReference type="EMBL" id="JANBPY010001567">
    <property type="protein sequence ID" value="KAJ1959519.1"/>
    <property type="molecule type" value="Genomic_DNA"/>
</dbReference>
<reference evidence="2" key="1">
    <citation type="submission" date="2022-07" db="EMBL/GenBank/DDBJ databases">
        <title>Phylogenomic reconstructions and comparative analyses of Kickxellomycotina fungi.</title>
        <authorList>
            <person name="Reynolds N.K."/>
            <person name="Stajich J.E."/>
            <person name="Barry K."/>
            <person name="Grigoriev I.V."/>
            <person name="Crous P."/>
            <person name="Smith M.E."/>
        </authorList>
    </citation>
    <scope>NUCLEOTIDE SEQUENCE</scope>
    <source>
        <strain evidence="2">RSA 1196</strain>
    </source>
</reference>
<gene>
    <name evidence="2" type="primary">CFT1_2</name>
    <name evidence="2" type="ORF">IWQ62_004577</name>
</gene>
<evidence type="ECO:0000313" key="2">
    <source>
        <dbReference type="EMBL" id="KAJ1959519.1"/>
    </source>
</evidence>
<protein>
    <submittedName>
        <fullName evidence="2">mRNA cleavage and polyadenylation factor subunit</fullName>
    </submittedName>
</protein>
<dbReference type="OrthoDB" id="6109at2759"/>